<proteinExistence type="predicted"/>
<organism evidence="2 3">
    <name type="scientific">Sinorhizobium americanum</name>
    <dbReference type="NCBI Taxonomy" id="194963"/>
    <lineage>
        <taxon>Bacteria</taxon>
        <taxon>Pseudomonadati</taxon>
        <taxon>Pseudomonadota</taxon>
        <taxon>Alphaproteobacteria</taxon>
        <taxon>Hyphomicrobiales</taxon>
        <taxon>Rhizobiaceae</taxon>
        <taxon>Sinorhizobium/Ensifer group</taxon>
        <taxon>Sinorhizobium</taxon>
    </lineage>
</organism>
<dbReference type="KEGG" id="same:SAMCFNEI73_Ch1669"/>
<accession>A0A1L3LLJ2</accession>
<dbReference type="AlphaFoldDB" id="A0A1L3LLJ2"/>
<reference evidence="2 3" key="1">
    <citation type="submission" date="2015-10" db="EMBL/GenBank/DDBJ databases">
        <title>Genomic differences between typical nodule nitrogen-fixing rhizobial strains and those coming from bean seeds.</title>
        <authorList>
            <person name="Peralta H."/>
            <person name="Aguilar-Vera A."/>
            <person name="Diaz R."/>
            <person name="Mora Y."/>
            <person name="Martinez-Batallar G."/>
            <person name="Salazar E."/>
            <person name="Vargas-Lagunas C."/>
            <person name="Encarnacion S."/>
            <person name="Girard L."/>
            <person name="Mora J."/>
        </authorList>
    </citation>
    <scope>NUCLEOTIDE SEQUENCE [LARGE SCALE GENOMIC DNA]</scope>
    <source>
        <strain evidence="2 3">CFNEI 73</strain>
    </source>
</reference>
<name>A0A1L3LLJ2_9HYPH</name>
<sequence>MAARDIATRHIARDGTGRNVIRARKEPVKTADVGAATGRDACQQNRPAQADQRLPCTGR</sequence>
<dbReference type="EMBL" id="CP013107">
    <property type="protein sequence ID" value="APG90970.1"/>
    <property type="molecule type" value="Genomic_DNA"/>
</dbReference>
<dbReference type="Proteomes" id="UP000182306">
    <property type="component" value="Chromosome"/>
</dbReference>
<keyword evidence="3" id="KW-1185">Reference proteome</keyword>
<evidence type="ECO:0000313" key="2">
    <source>
        <dbReference type="EMBL" id="APG90970.1"/>
    </source>
</evidence>
<evidence type="ECO:0000256" key="1">
    <source>
        <dbReference type="SAM" id="MobiDB-lite"/>
    </source>
</evidence>
<feature type="region of interest" description="Disordered" evidence="1">
    <location>
        <begin position="17"/>
        <end position="59"/>
    </location>
</feature>
<evidence type="ECO:0000313" key="3">
    <source>
        <dbReference type="Proteomes" id="UP000182306"/>
    </source>
</evidence>
<gene>
    <name evidence="2" type="ORF">SAMCFNEI73_Ch1669</name>
</gene>
<protein>
    <submittedName>
        <fullName evidence="2">Uncharacterized protein</fullName>
    </submittedName>
</protein>